<accession>V6F1P5</accession>
<dbReference type="HOGENOM" id="CLU_027866_1_0_5"/>
<dbReference type="InterPro" id="IPR051257">
    <property type="entry name" value="Diverse_CBS-Domain"/>
</dbReference>
<dbReference type="eggNOG" id="COG2905">
    <property type="taxonomic scope" value="Bacteria"/>
</dbReference>
<dbReference type="InterPro" id="IPR005105">
    <property type="entry name" value="GlnD_Uridyltrans_N"/>
</dbReference>
<dbReference type="EMBL" id="HG794546">
    <property type="protein sequence ID" value="CDK99292.1"/>
    <property type="molecule type" value="Genomic_DNA"/>
</dbReference>
<keyword evidence="1 2" id="KW-0129">CBS domain</keyword>
<gene>
    <name evidence="4" type="ordered locus">MGMSRv2__2077</name>
</gene>
<evidence type="ECO:0000256" key="1">
    <source>
        <dbReference type="ARBA" id="ARBA00023122"/>
    </source>
</evidence>
<dbReference type="PANTHER" id="PTHR43080:SF2">
    <property type="entry name" value="CBS DOMAIN-CONTAINING PROTEIN"/>
    <property type="match status" value="1"/>
</dbReference>
<dbReference type="InterPro" id="IPR046342">
    <property type="entry name" value="CBS_dom_sf"/>
</dbReference>
<name>V6F1P5_MAGGM</name>
<dbReference type="InterPro" id="IPR000644">
    <property type="entry name" value="CBS_dom"/>
</dbReference>
<dbReference type="Pfam" id="PF00571">
    <property type="entry name" value="CBS"/>
    <property type="match status" value="2"/>
</dbReference>
<dbReference type="AlphaFoldDB" id="V6F1P5"/>
<dbReference type="Pfam" id="PF03445">
    <property type="entry name" value="DUF294"/>
    <property type="match status" value="1"/>
</dbReference>
<dbReference type="SMART" id="SM00116">
    <property type="entry name" value="CBS"/>
    <property type="match status" value="2"/>
</dbReference>
<proteinExistence type="predicted"/>
<dbReference type="Gene3D" id="3.10.580.10">
    <property type="entry name" value="CBS-domain"/>
    <property type="match status" value="1"/>
</dbReference>
<evidence type="ECO:0000259" key="3">
    <source>
        <dbReference type="PROSITE" id="PS51371"/>
    </source>
</evidence>
<dbReference type="Proteomes" id="UP000018922">
    <property type="component" value="Chromosome I"/>
</dbReference>
<dbReference type="STRING" id="1430440.MGMSRv2__2077"/>
<dbReference type="KEGG" id="mgy:MGMSRv2__2077"/>
<sequence>MTDHSSLRRIDGFAYRHRVSEVMGAPLATARQGITMAEAARRMSRDGISSLVVVDEVGRPVGIITERDMVKALGHHGSGAADIPLGVVMSRPVATIRADAFTYLAMGRMDRLKLRHLVAVDETGKGVGVVTARGLMRMRTSQALLVGDEIEAADTGEAMAAARARLPRLAMDLLAERVEALGVAAVLSSVLRDLTARAAHLAEREMAARGWGEAPARWTLLLLGSGGRRESLFGADQDNAIIHAGSAGDDAWFAEMGKRICDTLNAAGVPFCQGGVMACNAEWRHNLSGWEQRIQHWIREADGKELLNVHIFVDFRPVHGDRELALQLRTFLREQAAKSPRFLHAMAQAAGGNRTPLGVLGQFITKDGRLDLKMTGLLPLTGAVRLLALKHRIDATGTGERLDRLAEGGWMPAAEAAAFRDSHELMVRVLLEQQQSDLEAGIPLSNKIDPKRLKPLDRDRLKQAFKSINALNSVLESALSSV</sequence>
<dbReference type="GO" id="GO:0008773">
    <property type="term" value="F:[protein-PII] uridylyltransferase activity"/>
    <property type="evidence" value="ECO:0007669"/>
    <property type="project" value="InterPro"/>
</dbReference>
<dbReference type="PANTHER" id="PTHR43080">
    <property type="entry name" value="CBS DOMAIN-CONTAINING PROTEIN CBSX3, MITOCHONDRIAL"/>
    <property type="match status" value="1"/>
</dbReference>
<feature type="domain" description="CBS" evidence="3">
    <location>
        <begin position="23"/>
        <end position="83"/>
    </location>
</feature>
<protein>
    <recommendedName>
        <fullName evidence="3">CBS domain-containing protein</fullName>
    </recommendedName>
</protein>
<dbReference type="InterPro" id="IPR018821">
    <property type="entry name" value="DUF294_put_nucleoTrafse_sb-bd"/>
</dbReference>
<evidence type="ECO:0000256" key="2">
    <source>
        <dbReference type="PROSITE-ProRule" id="PRU00703"/>
    </source>
</evidence>
<feature type="domain" description="CBS" evidence="3">
    <location>
        <begin position="89"/>
        <end position="149"/>
    </location>
</feature>
<evidence type="ECO:0000313" key="4">
    <source>
        <dbReference type="EMBL" id="CDK99292.1"/>
    </source>
</evidence>
<dbReference type="CDD" id="cd05401">
    <property type="entry name" value="NT_GlnE_GlnD_like"/>
    <property type="match status" value="1"/>
</dbReference>
<dbReference type="PROSITE" id="PS51371">
    <property type="entry name" value="CBS"/>
    <property type="match status" value="2"/>
</dbReference>
<reference evidence="4 5" key="1">
    <citation type="journal article" date="2014" name="Genome Announc.">
        <title>Complete genome sequence of Magnetospirillum gryphiswaldense MSR-1.</title>
        <authorList>
            <person name="Wang X."/>
            <person name="Wang Q."/>
            <person name="Zhang W."/>
            <person name="Wang Y."/>
            <person name="Li L."/>
            <person name="Wen T."/>
            <person name="Zhang T."/>
            <person name="Zhang Y."/>
            <person name="Xu J."/>
            <person name="Hu J."/>
            <person name="Li S."/>
            <person name="Liu L."/>
            <person name="Liu J."/>
            <person name="Jiang W."/>
            <person name="Tian J."/>
            <person name="Li Y."/>
            <person name="Schuler D."/>
            <person name="Wang L."/>
            <person name="Li J."/>
        </authorList>
    </citation>
    <scope>NUCLEOTIDE SEQUENCE [LARGE SCALE GENOMIC DNA]</scope>
    <source>
        <strain evidence="5">DSM 6361 / JCM 21280 / NBRC 15271 / MSR-1</strain>
    </source>
</reference>
<dbReference type="Pfam" id="PF10335">
    <property type="entry name" value="DUF294_C"/>
    <property type="match status" value="1"/>
</dbReference>
<dbReference type="SUPFAM" id="SSF54631">
    <property type="entry name" value="CBS-domain pair"/>
    <property type="match status" value="1"/>
</dbReference>
<keyword evidence="5" id="KW-1185">Reference proteome</keyword>
<evidence type="ECO:0000313" key="5">
    <source>
        <dbReference type="Proteomes" id="UP000018922"/>
    </source>
</evidence>
<organism evidence="4 5">
    <name type="scientific">Magnetospirillum gryphiswaldense (strain DSM 6361 / JCM 21280 / NBRC 15271 / MSR-1)</name>
    <dbReference type="NCBI Taxonomy" id="431944"/>
    <lineage>
        <taxon>Bacteria</taxon>
        <taxon>Pseudomonadati</taxon>
        <taxon>Pseudomonadota</taxon>
        <taxon>Alphaproteobacteria</taxon>
        <taxon>Rhodospirillales</taxon>
        <taxon>Rhodospirillaceae</taxon>
        <taxon>Magnetospirillum</taxon>
    </lineage>
</organism>